<evidence type="ECO:0000313" key="4">
    <source>
        <dbReference type="Proteomes" id="UP000253977"/>
    </source>
</evidence>
<proteinExistence type="predicted"/>
<accession>A0A369TR52</accession>
<dbReference type="SUPFAM" id="SSF54637">
    <property type="entry name" value="Thioesterase/thiol ester dehydrase-isomerase"/>
    <property type="match status" value="2"/>
</dbReference>
<dbReference type="RefSeq" id="WP_114509571.1">
    <property type="nucleotide sequence ID" value="NZ_QPMK01000002.1"/>
</dbReference>
<dbReference type="AlphaFoldDB" id="A0A369TR52"/>
<evidence type="ECO:0000259" key="2">
    <source>
        <dbReference type="Pfam" id="PF13452"/>
    </source>
</evidence>
<reference evidence="3 4" key="1">
    <citation type="submission" date="2018-07" db="EMBL/GenBank/DDBJ databases">
        <title>Thalassococcus profundi sp. nov., a marine bacterium isolated from deep seawater of Okinawa Trough.</title>
        <authorList>
            <person name="Yu M."/>
        </authorList>
    </citation>
    <scope>NUCLEOTIDE SEQUENCE [LARGE SCALE GENOMIC DNA]</scope>
    <source>
        <strain evidence="3 4">WRAS1</strain>
    </source>
</reference>
<dbReference type="OrthoDB" id="7183822at2"/>
<name>A0A369TR52_9RHOB</name>
<comment type="caution">
    <text evidence="3">The sequence shown here is derived from an EMBL/GenBank/DDBJ whole genome shotgun (WGS) entry which is preliminary data.</text>
</comment>
<dbReference type="InterPro" id="IPR052741">
    <property type="entry name" value="Mitochondrial_HTD2"/>
</dbReference>
<protein>
    <submittedName>
        <fullName evidence="3">Acyl dehydratase</fullName>
    </submittedName>
</protein>
<sequence length="268" mass="29833">MQSDPPREASQSDLIDPARARALQATLGMAPDIEAGMPLPPFFHYIYFWEIEVPAKLGRDGHPRVGEGLIPDMGLPRRMWAGDTLDFHAPLIAGVPAVQTVRVLKAERKEGRTGPLAFVTVEYAVQQDGAAICTEVRDIVYREDADPDAPKPTPPEARTDEDEAREVGFDSTMLFRYSALTFNGHRIHYDAEYAARVEGYDGLVVHGPLQAQLLMLMVDRPEDPLRRFRFRMTAPLMHTETATLCRKGPDAWVRGPNGRQCLTAVING</sequence>
<dbReference type="Pfam" id="PF13452">
    <property type="entry name" value="FAS1_DH_region"/>
    <property type="match status" value="1"/>
</dbReference>
<dbReference type="InterPro" id="IPR039569">
    <property type="entry name" value="FAS1-like_DH_region"/>
</dbReference>
<dbReference type="Proteomes" id="UP000253977">
    <property type="component" value="Unassembled WGS sequence"/>
</dbReference>
<organism evidence="3 4">
    <name type="scientific">Thalassococcus profundi</name>
    <dbReference type="NCBI Taxonomy" id="2282382"/>
    <lineage>
        <taxon>Bacteria</taxon>
        <taxon>Pseudomonadati</taxon>
        <taxon>Pseudomonadota</taxon>
        <taxon>Alphaproteobacteria</taxon>
        <taxon>Rhodobacterales</taxon>
        <taxon>Roseobacteraceae</taxon>
        <taxon>Thalassococcus</taxon>
    </lineage>
</organism>
<dbReference type="Gene3D" id="3.10.129.10">
    <property type="entry name" value="Hotdog Thioesterase"/>
    <property type="match status" value="1"/>
</dbReference>
<feature type="domain" description="FAS1-like dehydratase" evidence="2">
    <location>
        <begin position="70"/>
        <end position="134"/>
    </location>
</feature>
<evidence type="ECO:0000313" key="3">
    <source>
        <dbReference type="EMBL" id="RDD67759.1"/>
    </source>
</evidence>
<dbReference type="PANTHER" id="PTHR28152">
    <property type="entry name" value="HYDROXYACYL-THIOESTER DEHYDRATASE TYPE 2, MITOCHONDRIAL"/>
    <property type="match status" value="1"/>
</dbReference>
<dbReference type="EMBL" id="QPMK01000002">
    <property type="protein sequence ID" value="RDD67759.1"/>
    <property type="molecule type" value="Genomic_DNA"/>
</dbReference>
<keyword evidence="4" id="KW-1185">Reference proteome</keyword>
<evidence type="ECO:0000256" key="1">
    <source>
        <dbReference type="SAM" id="MobiDB-lite"/>
    </source>
</evidence>
<dbReference type="PANTHER" id="PTHR28152:SF1">
    <property type="entry name" value="HYDROXYACYL-THIOESTER DEHYDRATASE TYPE 2, MITOCHONDRIAL"/>
    <property type="match status" value="1"/>
</dbReference>
<gene>
    <name evidence="3" type="ORF">DU478_03630</name>
</gene>
<dbReference type="GO" id="GO:0019171">
    <property type="term" value="F:(3R)-hydroxyacyl-[acyl-carrier-protein] dehydratase activity"/>
    <property type="evidence" value="ECO:0007669"/>
    <property type="project" value="TreeGrafter"/>
</dbReference>
<dbReference type="InterPro" id="IPR029069">
    <property type="entry name" value="HotDog_dom_sf"/>
</dbReference>
<feature type="region of interest" description="Disordered" evidence="1">
    <location>
        <begin position="143"/>
        <end position="165"/>
    </location>
</feature>